<accession>A0A2Z5FXB0</accession>
<sequence length="65" mass="7351">MKSKRELAHDLSNALEIIMQTSFLMGTLELGENGRAWHKLLDDGVQRAVAINKQLRDSLRSDSEL</sequence>
<dbReference type="AlphaFoldDB" id="A0A2Z5FXB0"/>
<gene>
    <name evidence="1" type="ORF">ACPOL_2024</name>
</gene>
<dbReference type="EMBL" id="CP030840">
    <property type="protein sequence ID" value="AXC11360.1"/>
    <property type="molecule type" value="Genomic_DNA"/>
</dbReference>
<proteinExistence type="predicted"/>
<dbReference type="Proteomes" id="UP000253606">
    <property type="component" value="Chromosome"/>
</dbReference>
<organism evidence="1 2">
    <name type="scientific">Acidisarcina polymorpha</name>
    <dbReference type="NCBI Taxonomy" id="2211140"/>
    <lineage>
        <taxon>Bacteria</taxon>
        <taxon>Pseudomonadati</taxon>
        <taxon>Acidobacteriota</taxon>
        <taxon>Terriglobia</taxon>
        <taxon>Terriglobales</taxon>
        <taxon>Acidobacteriaceae</taxon>
        <taxon>Acidisarcina</taxon>
    </lineage>
</organism>
<keyword evidence="2" id="KW-1185">Reference proteome</keyword>
<protein>
    <submittedName>
        <fullName evidence="1">Uncharacterized protein</fullName>
    </submittedName>
</protein>
<reference evidence="1 2" key="1">
    <citation type="journal article" date="2018" name="Front. Microbiol.">
        <title>Hydrolytic Capabilities as a Key to Environmental Success: Chitinolytic and Cellulolytic Acidobacteria From Acidic Sub-arctic Soils and Boreal Peatlands.</title>
        <authorList>
            <person name="Belova S.E."/>
            <person name="Ravin N.V."/>
            <person name="Pankratov T.A."/>
            <person name="Rakitin A.L."/>
            <person name="Ivanova A.A."/>
            <person name="Beletsky A.V."/>
            <person name="Mardanov A.V."/>
            <person name="Sinninghe Damste J.S."/>
            <person name="Dedysh S.N."/>
        </authorList>
    </citation>
    <scope>NUCLEOTIDE SEQUENCE [LARGE SCALE GENOMIC DNA]</scope>
    <source>
        <strain evidence="1 2">SBC82</strain>
    </source>
</reference>
<evidence type="ECO:0000313" key="2">
    <source>
        <dbReference type="Proteomes" id="UP000253606"/>
    </source>
</evidence>
<dbReference type="KEGG" id="abas:ACPOL_2024"/>
<name>A0A2Z5FXB0_9BACT</name>
<evidence type="ECO:0000313" key="1">
    <source>
        <dbReference type="EMBL" id="AXC11360.1"/>
    </source>
</evidence>